<dbReference type="AlphaFoldDB" id="A0A8K0CBX8"/>
<comment type="caution">
    <text evidence="1">The sequence shown here is derived from an EMBL/GenBank/DDBJ whole genome shotgun (WGS) entry which is preliminary data.</text>
</comment>
<gene>
    <name evidence="1" type="ORF">ILUMI_21532</name>
</gene>
<sequence length="108" mass="12844">MALWYFSTPDSYRTKCSRFDIGRETGLWTVRRVANALVYCAPKIIKWPSGDYLMLIRDTFNNMEFPLLMVVTFEYHSQKTMVWFIFSTKIFNYFARCAIIDFYSLTAT</sequence>
<dbReference type="OrthoDB" id="6776422at2759"/>
<evidence type="ECO:0000313" key="2">
    <source>
        <dbReference type="Proteomes" id="UP000801492"/>
    </source>
</evidence>
<accession>A0A8K0CBX8</accession>
<dbReference type="EMBL" id="VTPC01090146">
    <property type="protein sequence ID" value="KAF2884645.1"/>
    <property type="molecule type" value="Genomic_DNA"/>
</dbReference>
<dbReference type="Proteomes" id="UP000801492">
    <property type="component" value="Unassembled WGS sequence"/>
</dbReference>
<reference evidence="1" key="1">
    <citation type="submission" date="2019-08" db="EMBL/GenBank/DDBJ databases">
        <title>The genome of the North American firefly Photinus pyralis.</title>
        <authorList>
            <consortium name="Photinus pyralis genome working group"/>
            <person name="Fallon T.R."/>
            <person name="Sander Lower S.E."/>
            <person name="Weng J.-K."/>
        </authorList>
    </citation>
    <scope>NUCLEOTIDE SEQUENCE</scope>
    <source>
        <strain evidence="1">TRF0915ILg1</strain>
        <tissue evidence="1">Whole body</tissue>
    </source>
</reference>
<keyword evidence="2" id="KW-1185">Reference proteome</keyword>
<evidence type="ECO:0000313" key="1">
    <source>
        <dbReference type="EMBL" id="KAF2884645.1"/>
    </source>
</evidence>
<proteinExistence type="predicted"/>
<organism evidence="1 2">
    <name type="scientific">Ignelater luminosus</name>
    <name type="common">Cucubano</name>
    <name type="synonym">Pyrophorus luminosus</name>
    <dbReference type="NCBI Taxonomy" id="2038154"/>
    <lineage>
        <taxon>Eukaryota</taxon>
        <taxon>Metazoa</taxon>
        <taxon>Ecdysozoa</taxon>
        <taxon>Arthropoda</taxon>
        <taxon>Hexapoda</taxon>
        <taxon>Insecta</taxon>
        <taxon>Pterygota</taxon>
        <taxon>Neoptera</taxon>
        <taxon>Endopterygota</taxon>
        <taxon>Coleoptera</taxon>
        <taxon>Polyphaga</taxon>
        <taxon>Elateriformia</taxon>
        <taxon>Elateroidea</taxon>
        <taxon>Elateridae</taxon>
        <taxon>Agrypninae</taxon>
        <taxon>Pyrophorini</taxon>
        <taxon>Ignelater</taxon>
    </lineage>
</organism>
<name>A0A8K0CBX8_IGNLU</name>
<protein>
    <submittedName>
        <fullName evidence="1">Uncharacterized protein</fullName>
    </submittedName>
</protein>